<protein>
    <submittedName>
        <fullName evidence="2">Lipase (Class 3)</fullName>
    </submittedName>
</protein>
<accession>A0A1H9PUS6</accession>
<dbReference type="InterPro" id="IPR029058">
    <property type="entry name" value="AB_hydrolase_fold"/>
</dbReference>
<evidence type="ECO:0000256" key="1">
    <source>
        <dbReference type="SAM" id="MobiDB-lite"/>
    </source>
</evidence>
<dbReference type="Proteomes" id="UP000198948">
    <property type="component" value="Unassembled WGS sequence"/>
</dbReference>
<feature type="compositionally biased region" description="Basic and acidic residues" evidence="1">
    <location>
        <begin position="658"/>
        <end position="671"/>
    </location>
</feature>
<dbReference type="Gene3D" id="3.40.50.1820">
    <property type="entry name" value="alpha/beta hydrolase"/>
    <property type="match status" value="1"/>
</dbReference>
<gene>
    <name evidence="2" type="ORF">SAMN04488559_101154</name>
</gene>
<dbReference type="Pfam" id="PF26363">
    <property type="entry name" value="Phospholipase-like"/>
    <property type="match status" value="1"/>
</dbReference>
<feature type="region of interest" description="Disordered" evidence="1">
    <location>
        <begin position="809"/>
        <end position="828"/>
    </location>
</feature>
<dbReference type="SUPFAM" id="SSF53474">
    <property type="entry name" value="alpha/beta-Hydrolases"/>
    <property type="match status" value="1"/>
</dbReference>
<keyword evidence="3" id="KW-1185">Reference proteome</keyword>
<dbReference type="GO" id="GO:0006629">
    <property type="term" value="P:lipid metabolic process"/>
    <property type="evidence" value="ECO:0007669"/>
    <property type="project" value="InterPro"/>
</dbReference>
<dbReference type="NCBIfam" id="NF047388">
    <property type="entry name" value="SA1320_fam"/>
    <property type="match status" value="1"/>
</dbReference>
<dbReference type="AlphaFoldDB" id="A0A1H9PUS6"/>
<organism evidence="2 3">
    <name type="scientific">Isobaculum melis</name>
    <dbReference type="NCBI Taxonomy" id="142588"/>
    <lineage>
        <taxon>Bacteria</taxon>
        <taxon>Bacillati</taxon>
        <taxon>Bacillota</taxon>
        <taxon>Bacilli</taxon>
        <taxon>Lactobacillales</taxon>
        <taxon>Carnobacteriaceae</taxon>
        <taxon>Isobaculum</taxon>
    </lineage>
</organism>
<dbReference type="OrthoDB" id="6450827at2"/>
<dbReference type="RefSeq" id="WP_092649309.1">
    <property type="nucleotide sequence ID" value="NZ_FOHA01000001.1"/>
</dbReference>
<dbReference type="STRING" id="142588.SAMN04488559_101154"/>
<evidence type="ECO:0000313" key="2">
    <source>
        <dbReference type="EMBL" id="SER51977.1"/>
    </source>
</evidence>
<sequence>MSEQKKYNPEGEGTSTTSEISYVIEKMLVRGNTQEEIEEYIQVQKDKEGFPPHLQYQDSFYDPKTGVAGCAFLDTRTGQMIIGYPGTNVKADGMKDILTDLSLAIGSQGHVSEAVKFYERLAKEGYPIVLTGHSLGGNIAVLVALITNNPMTVTYNGAPLTASNAIEFLAGLLGDDALALKALLKAPGNANLTILNQLIEHFSGNVIRFVSDKDILNNSVGLVNALYIGNEYVLYNKNPHDMSHFLNEDIQLYLSKIIDMEQHKTVYENINVDVDGDGKTDVTRSARQLIVKNLLGTPGGNATGSSEKIQINPDALIHLSVNLKVMANDDLLWADKNVSVCARKNEAIEGSFETRRNRLNESVIEGLESSGLGSLLTAIDDSFGEMKNQKSILETLSDFNPYDITRKFDSLGVSGTVKWFKGGVEWTFSDVGTFGGQLRELMEASYTLKHNVNMTDALEETYNGTIYRHESISAISKALVAITNSLESKIKKAFEGIGLRDSKEDGITQALTDVFEVEHKNISELKRALSSVSELTAAIAINYEERDQWLKQSIENGEMTATTNVHVPATYEAFLEETAIFDDVKNVLQAFDEQVEEKSKQLSNEIASSYTDILTQVEAQTTVIREGMNTFKNLITALLSEMSLDITYEESPTISYHPDSELSRDQSKQPLEKQSVGRLEDHFPAEVREAIEDAEHKILPLIDIFNAALNACQTFHQGVHSMENYLKPVIEKGVYTAFDLDEIIQVQLLTSEVLSRMFTELMNLSDDLTQDNLGSAITNLATRINDARTLLVYFNEMIQNCFGTQVSNTQKPKGRVRSTGKSRYAGTF</sequence>
<proteinExistence type="predicted"/>
<name>A0A1H9PUS6_9LACT</name>
<dbReference type="EMBL" id="FOHA01000001">
    <property type="protein sequence ID" value="SER51977.1"/>
    <property type="molecule type" value="Genomic_DNA"/>
</dbReference>
<feature type="region of interest" description="Disordered" evidence="1">
    <location>
        <begin position="655"/>
        <end position="674"/>
    </location>
</feature>
<reference evidence="2 3" key="1">
    <citation type="submission" date="2016-10" db="EMBL/GenBank/DDBJ databases">
        <authorList>
            <person name="de Groot N.N."/>
        </authorList>
    </citation>
    <scope>NUCLEOTIDE SEQUENCE [LARGE SCALE GENOMIC DNA]</scope>
    <source>
        <strain evidence="2 3">DSM 13760</strain>
    </source>
</reference>
<evidence type="ECO:0000313" key="3">
    <source>
        <dbReference type="Proteomes" id="UP000198948"/>
    </source>
</evidence>